<gene>
    <name evidence="1" type="ORF">SAMN05660841_02274</name>
</gene>
<dbReference type="Proteomes" id="UP000190150">
    <property type="component" value="Unassembled WGS sequence"/>
</dbReference>
<sequence length="77" mass="8878">MPRETKRGLYQGFIERDEKGNYFCGPYLLDYKMTEANFKLGDKVSIKKIVGNTSGKSIEDYPQKAIKFSLAGEERDY</sequence>
<dbReference type="AlphaFoldDB" id="A0A1T5E0F8"/>
<name>A0A1T5E0F8_9SPHI</name>
<keyword evidence="2" id="KW-1185">Reference proteome</keyword>
<dbReference type="OrthoDB" id="711907at2"/>
<reference evidence="2" key="1">
    <citation type="submission" date="2017-02" db="EMBL/GenBank/DDBJ databases">
        <authorList>
            <person name="Varghese N."/>
            <person name="Submissions S."/>
        </authorList>
    </citation>
    <scope>NUCLEOTIDE SEQUENCE [LARGE SCALE GENOMIC DNA]</scope>
    <source>
        <strain evidence="2">DSM 24091</strain>
    </source>
</reference>
<protein>
    <recommendedName>
        <fullName evidence="3">Cold shock protein, CspA family</fullName>
    </recommendedName>
</protein>
<dbReference type="EMBL" id="FUZF01000009">
    <property type="protein sequence ID" value="SKB77163.1"/>
    <property type="molecule type" value="Genomic_DNA"/>
</dbReference>
<proteinExistence type="predicted"/>
<dbReference type="RefSeq" id="WP_079643204.1">
    <property type="nucleotide sequence ID" value="NZ_FUZF01000009.1"/>
</dbReference>
<accession>A0A1T5E0F8</accession>
<evidence type="ECO:0000313" key="2">
    <source>
        <dbReference type="Proteomes" id="UP000190150"/>
    </source>
</evidence>
<organism evidence="1 2">
    <name type="scientific">Sphingobacterium nematocida</name>
    <dbReference type="NCBI Taxonomy" id="1513896"/>
    <lineage>
        <taxon>Bacteria</taxon>
        <taxon>Pseudomonadati</taxon>
        <taxon>Bacteroidota</taxon>
        <taxon>Sphingobacteriia</taxon>
        <taxon>Sphingobacteriales</taxon>
        <taxon>Sphingobacteriaceae</taxon>
        <taxon>Sphingobacterium</taxon>
    </lineage>
</organism>
<evidence type="ECO:0000313" key="1">
    <source>
        <dbReference type="EMBL" id="SKB77163.1"/>
    </source>
</evidence>
<evidence type="ECO:0008006" key="3">
    <source>
        <dbReference type="Google" id="ProtNLM"/>
    </source>
</evidence>